<evidence type="ECO:0000256" key="1">
    <source>
        <dbReference type="SAM" id="Coils"/>
    </source>
</evidence>
<reference evidence="3 4" key="1">
    <citation type="submission" date="2019-09" db="EMBL/GenBank/DDBJ databases">
        <title>Flavobacterium sp. nov., isolated from glacier ice.</title>
        <authorList>
            <person name="Liu Q."/>
        </authorList>
    </citation>
    <scope>NUCLEOTIDE SEQUENCE [LARGE SCALE GENOMIC DNA]</scope>
    <source>
        <strain evidence="3 4">NBRC 112527</strain>
    </source>
</reference>
<feature type="coiled-coil region" evidence="1">
    <location>
        <begin position="64"/>
        <end position="91"/>
    </location>
</feature>
<sequence length="148" mass="17237">MKKLFVLALLIVGITIIAQEENRNQQGNEMGQFSPEQQIQLMLKKMTLELDLNDSQQKEVSAIISEKIAKKEAMKAEMKSKKDKEVKLTNDERFAMQMKMLDEQIATKKRMEKILNAKQFEKWASLKEDHQQNRQGKSKGKPQSKRQD</sequence>
<evidence type="ECO:0000313" key="3">
    <source>
        <dbReference type="EMBL" id="KAB1156595.1"/>
    </source>
</evidence>
<comment type="caution">
    <text evidence="3">The sequence shown here is derived from an EMBL/GenBank/DDBJ whole genome shotgun (WGS) entry which is preliminary data.</text>
</comment>
<evidence type="ECO:0008006" key="5">
    <source>
        <dbReference type="Google" id="ProtNLM"/>
    </source>
</evidence>
<accession>A0A7J5AGC6</accession>
<proteinExistence type="predicted"/>
<dbReference type="OrthoDB" id="956918at2"/>
<dbReference type="RefSeq" id="WP_151106591.1">
    <property type="nucleotide sequence ID" value="NZ_WAEM01000002.1"/>
</dbReference>
<feature type="region of interest" description="Disordered" evidence="2">
    <location>
        <begin position="125"/>
        <end position="148"/>
    </location>
</feature>
<evidence type="ECO:0000313" key="4">
    <source>
        <dbReference type="Proteomes" id="UP000490922"/>
    </source>
</evidence>
<evidence type="ECO:0000256" key="2">
    <source>
        <dbReference type="SAM" id="MobiDB-lite"/>
    </source>
</evidence>
<keyword evidence="4" id="KW-1185">Reference proteome</keyword>
<dbReference type="AlphaFoldDB" id="A0A7J5AGC6"/>
<keyword evidence="1" id="KW-0175">Coiled coil</keyword>
<organism evidence="3 4">
    <name type="scientific">Flavobacterium luteum</name>
    <dbReference type="NCBI Taxonomy" id="2026654"/>
    <lineage>
        <taxon>Bacteria</taxon>
        <taxon>Pseudomonadati</taxon>
        <taxon>Bacteroidota</taxon>
        <taxon>Flavobacteriia</taxon>
        <taxon>Flavobacteriales</taxon>
        <taxon>Flavobacteriaceae</taxon>
        <taxon>Flavobacterium</taxon>
    </lineage>
</organism>
<gene>
    <name evidence="3" type="ORF">F6464_04380</name>
</gene>
<feature type="compositionally biased region" description="Basic residues" evidence="2">
    <location>
        <begin position="136"/>
        <end position="148"/>
    </location>
</feature>
<name>A0A7J5AGC6_9FLAO</name>
<protein>
    <recommendedName>
        <fullName evidence="5">Periplasmic heavy metal sensor</fullName>
    </recommendedName>
</protein>
<dbReference type="EMBL" id="WAEM01000002">
    <property type="protein sequence ID" value="KAB1156595.1"/>
    <property type="molecule type" value="Genomic_DNA"/>
</dbReference>
<dbReference type="Proteomes" id="UP000490922">
    <property type="component" value="Unassembled WGS sequence"/>
</dbReference>